<keyword evidence="2" id="KW-0805">Transcription regulation</keyword>
<protein>
    <submittedName>
        <fullName evidence="8">Protein CUP-SHAPED COTYLEDON 1-like</fullName>
    </submittedName>
</protein>
<evidence type="ECO:0000256" key="4">
    <source>
        <dbReference type="ARBA" id="ARBA00023163"/>
    </source>
</evidence>
<evidence type="ECO:0000256" key="6">
    <source>
        <dbReference type="SAM" id="MobiDB-lite"/>
    </source>
</evidence>
<dbReference type="GO" id="GO:0006355">
    <property type="term" value="P:regulation of DNA-templated transcription"/>
    <property type="evidence" value="ECO:0007669"/>
    <property type="project" value="InterPro"/>
</dbReference>
<dbReference type="STRING" id="4540.A0A3L6T9L1"/>
<evidence type="ECO:0000256" key="5">
    <source>
        <dbReference type="ARBA" id="ARBA00023242"/>
    </source>
</evidence>
<dbReference type="Gene3D" id="2.170.150.80">
    <property type="entry name" value="NAC domain"/>
    <property type="match status" value="1"/>
</dbReference>
<dbReference type="PANTHER" id="PTHR31744">
    <property type="entry name" value="PROTEIN CUP-SHAPED COTYLEDON 2-RELATED"/>
    <property type="match status" value="1"/>
</dbReference>
<dbReference type="GO" id="GO:0005634">
    <property type="term" value="C:nucleus"/>
    <property type="evidence" value="ECO:0007669"/>
    <property type="project" value="UniProtKB-SubCell"/>
</dbReference>
<dbReference type="PROSITE" id="PS51005">
    <property type="entry name" value="NAC"/>
    <property type="match status" value="1"/>
</dbReference>
<evidence type="ECO:0000259" key="7">
    <source>
        <dbReference type="PROSITE" id="PS51005"/>
    </source>
</evidence>
<dbReference type="PANTHER" id="PTHR31744:SF92">
    <property type="entry name" value="NAC DOMAIN-CONTAINING PROTEIN 87"/>
    <property type="match status" value="1"/>
</dbReference>
<dbReference type="FunFam" id="2.170.150.80:FF:000006">
    <property type="entry name" value="NAC domain-containing protein 100-like"/>
    <property type="match status" value="1"/>
</dbReference>
<dbReference type="SUPFAM" id="SSF101941">
    <property type="entry name" value="NAC domain"/>
    <property type="match status" value="1"/>
</dbReference>
<sequence>MTKITMGDQQQPQEMSIGDSLKLPPGFRFHPRDEEIITFYLTPKVFQRGFTCIAIGEVDLNRTEPWELPGKAKMGENEWYFFYQKDRKYPTGMRANRATEAGYWKATGKDKEIYRVTGGVAPPVIIGMKKTLVFYKGRAPRGEKTNWVMHEFRLEGNNKLPYPTSSSTSTTALKSSSASKDEWVVCRVFHKTTGIKKVPAPAPSSYDIAMACAGIDQSSIPMPMPMPMPMQYPILPDFTMDPAVPYYSAACASSMSVPPVMQPMAGMGSAGLHMNGTMFGNPMANASSMSFFHQMGMEAEGTSSFIATPESRPS</sequence>
<gene>
    <name evidence="8" type="ORF">C2845_PM03G32720</name>
</gene>
<evidence type="ECO:0000313" key="9">
    <source>
        <dbReference type="Proteomes" id="UP000275267"/>
    </source>
</evidence>
<keyword evidence="9" id="KW-1185">Reference proteome</keyword>
<dbReference type="InterPro" id="IPR003441">
    <property type="entry name" value="NAC-dom"/>
</dbReference>
<dbReference type="InterPro" id="IPR036093">
    <property type="entry name" value="NAC_dom_sf"/>
</dbReference>
<comment type="subcellular location">
    <subcellularLocation>
        <location evidence="1">Nucleus</location>
    </subcellularLocation>
</comment>
<keyword evidence="3" id="KW-0238">DNA-binding</keyword>
<keyword evidence="5" id="KW-0539">Nucleus</keyword>
<feature type="domain" description="NAC" evidence="7">
    <location>
        <begin position="23"/>
        <end position="191"/>
    </location>
</feature>
<dbReference type="AlphaFoldDB" id="A0A3L6T9L1"/>
<reference evidence="9" key="1">
    <citation type="journal article" date="2019" name="Nat. Commun.">
        <title>The genome of broomcorn millet.</title>
        <authorList>
            <person name="Zou C."/>
            <person name="Miki D."/>
            <person name="Li D."/>
            <person name="Tang Q."/>
            <person name="Xiao L."/>
            <person name="Rajput S."/>
            <person name="Deng P."/>
            <person name="Jia W."/>
            <person name="Huang R."/>
            <person name="Zhang M."/>
            <person name="Sun Y."/>
            <person name="Hu J."/>
            <person name="Fu X."/>
            <person name="Schnable P.S."/>
            <person name="Li F."/>
            <person name="Zhang H."/>
            <person name="Feng B."/>
            <person name="Zhu X."/>
            <person name="Liu R."/>
            <person name="Schnable J.C."/>
            <person name="Zhu J.-K."/>
            <person name="Zhang H."/>
        </authorList>
    </citation>
    <scope>NUCLEOTIDE SEQUENCE [LARGE SCALE GENOMIC DNA]</scope>
</reference>
<evidence type="ECO:0000256" key="1">
    <source>
        <dbReference type="ARBA" id="ARBA00004123"/>
    </source>
</evidence>
<dbReference type="OrthoDB" id="1424968at2759"/>
<dbReference type="GO" id="GO:0003677">
    <property type="term" value="F:DNA binding"/>
    <property type="evidence" value="ECO:0007669"/>
    <property type="project" value="UniProtKB-KW"/>
</dbReference>
<name>A0A3L6T9L1_PANMI</name>
<evidence type="ECO:0000313" key="8">
    <source>
        <dbReference type="EMBL" id="RLN34083.1"/>
    </source>
</evidence>
<dbReference type="EMBL" id="PQIB02000002">
    <property type="protein sequence ID" value="RLN34083.1"/>
    <property type="molecule type" value="Genomic_DNA"/>
</dbReference>
<accession>A0A3L6T9L1</accession>
<feature type="region of interest" description="Disordered" evidence="6">
    <location>
        <begin position="1"/>
        <end position="20"/>
    </location>
</feature>
<evidence type="ECO:0000256" key="3">
    <source>
        <dbReference type="ARBA" id="ARBA00023125"/>
    </source>
</evidence>
<keyword evidence="4" id="KW-0804">Transcription</keyword>
<evidence type="ECO:0000256" key="2">
    <source>
        <dbReference type="ARBA" id="ARBA00023015"/>
    </source>
</evidence>
<organism evidence="8 9">
    <name type="scientific">Panicum miliaceum</name>
    <name type="common">Proso millet</name>
    <name type="synonym">Broomcorn millet</name>
    <dbReference type="NCBI Taxonomy" id="4540"/>
    <lineage>
        <taxon>Eukaryota</taxon>
        <taxon>Viridiplantae</taxon>
        <taxon>Streptophyta</taxon>
        <taxon>Embryophyta</taxon>
        <taxon>Tracheophyta</taxon>
        <taxon>Spermatophyta</taxon>
        <taxon>Magnoliopsida</taxon>
        <taxon>Liliopsida</taxon>
        <taxon>Poales</taxon>
        <taxon>Poaceae</taxon>
        <taxon>PACMAD clade</taxon>
        <taxon>Panicoideae</taxon>
        <taxon>Panicodae</taxon>
        <taxon>Paniceae</taxon>
        <taxon>Panicinae</taxon>
        <taxon>Panicum</taxon>
        <taxon>Panicum sect. Panicum</taxon>
    </lineage>
</organism>
<proteinExistence type="predicted"/>
<comment type="caution">
    <text evidence="8">The sequence shown here is derived from an EMBL/GenBank/DDBJ whole genome shotgun (WGS) entry which is preliminary data.</text>
</comment>
<dbReference type="Pfam" id="PF02365">
    <property type="entry name" value="NAM"/>
    <property type="match status" value="1"/>
</dbReference>
<dbReference type="Proteomes" id="UP000275267">
    <property type="component" value="Unassembled WGS sequence"/>
</dbReference>